<feature type="compositionally biased region" description="Basic and acidic residues" evidence="1">
    <location>
        <begin position="7"/>
        <end position="30"/>
    </location>
</feature>
<feature type="compositionally biased region" description="Low complexity" evidence="1">
    <location>
        <begin position="152"/>
        <end position="163"/>
    </location>
</feature>
<reference evidence="2 3" key="1">
    <citation type="submission" date="2023-05" db="EMBL/GenBank/DDBJ databases">
        <title>B98-5 Cell Line De Novo Hybrid Assembly: An Optical Mapping Approach.</title>
        <authorList>
            <person name="Kananen K."/>
            <person name="Auerbach J.A."/>
            <person name="Kautto E."/>
            <person name="Blachly J.S."/>
        </authorList>
    </citation>
    <scope>NUCLEOTIDE SEQUENCE [LARGE SCALE GENOMIC DNA]</scope>
    <source>
        <strain evidence="2">B95-8</strain>
        <tissue evidence="2">Cell line</tissue>
    </source>
</reference>
<dbReference type="Proteomes" id="UP001266305">
    <property type="component" value="Unassembled WGS sequence"/>
</dbReference>
<evidence type="ECO:0000313" key="3">
    <source>
        <dbReference type="Proteomes" id="UP001266305"/>
    </source>
</evidence>
<feature type="compositionally biased region" description="Polar residues" evidence="1">
    <location>
        <begin position="68"/>
        <end position="77"/>
    </location>
</feature>
<evidence type="ECO:0000313" key="2">
    <source>
        <dbReference type="EMBL" id="KAK2090912.1"/>
    </source>
</evidence>
<keyword evidence="3" id="KW-1185">Reference proteome</keyword>
<proteinExistence type="predicted"/>
<name>A0ABQ9U1I6_SAGOE</name>
<comment type="caution">
    <text evidence="2">The sequence shown here is derived from an EMBL/GenBank/DDBJ whole genome shotgun (WGS) entry which is preliminary data.</text>
</comment>
<feature type="region of interest" description="Disordered" evidence="1">
    <location>
        <begin position="1"/>
        <end position="290"/>
    </location>
</feature>
<feature type="region of interest" description="Disordered" evidence="1">
    <location>
        <begin position="320"/>
        <end position="359"/>
    </location>
</feature>
<feature type="compositionally biased region" description="Basic and acidic residues" evidence="1">
    <location>
        <begin position="78"/>
        <end position="93"/>
    </location>
</feature>
<feature type="compositionally biased region" description="Basic residues" evidence="1">
    <location>
        <begin position="56"/>
        <end position="65"/>
    </location>
</feature>
<dbReference type="EMBL" id="JASSZA010000016">
    <property type="protein sequence ID" value="KAK2090912.1"/>
    <property type="molecule type" value="Genomic_DNA"/>
</dbReference>
<gene>
    <name evidence="2" type="ORF">P7K49_030196</name>
</gene>
<sequence length="359" mass="38724">MNQDLPEDGRKTSLKLDDFLWENPRQEEPGRLTNPPAEPMKPLQNPTLSRIQGPLRRSHRAHILGKSRATSQPSVEQEPQKERETVDVPEHQTRLSCRVLSERGKQYIAKGPRDGVSGPKAKEKNPGWEGCEEGQQGGLPALPGGPSGKQWGPSSPGGASLPSNRPGKPSSHREDSRVRQAFKVPGQLQKQTRHPGRPSLSWPLAASDLLPNSPPAPGHLGATSDMQLRQTRFPHWMRRPAGTTRAGRSGNDVAGTPEENQAGARASPCILPLTVRPDRPSQRLGPALSKGLIKAGLPAAQEGNDCPPQPRRLPFVSVLSKQGKAGLQEEKKKRSAGPSGFEGCSRARLAGRGSGAQTR</sequence>
<protein>
    <submittedName>
        <fullName evidence="2">Uncharacterized protein</fullName>
    </submittedName>
</protein>
<organism evidence="2 3">
    <name type="scientific">Saguinus oedipus</name>
    <name type="common">Cotton-top tamarin</name>
    <name type="synonym">Oedipomidas oedipus</name>
    <dbReference type="NCBI Taxonomy" id="9490"/>
    <lineage>
        <taxon>Eukaryota</taxon>
        <taxon>Metazoa</taxon>
        <taxon>Chordata</taxon>
        <taxon>Craniata</taxon>
        <taxon>Vertebrata</taxon>
        <taxon>Euteleostomi</taxon>
        <taxon>Mammalia</taxon>
        <taxon>Eutheria</taxon>
        <taxon>Euarchontoglires</taxon>
        <taxon>Primates</taxon>
        <taxon>Haplorrhini</taxon>
        <taxon>Platyrrhini</taxon>
        <taxon>Cebidae</taxon>
        <taxon>Callitrichinae</taxon>
        <taxon>Saguinus</taxon>
    </lineage>
</organism>
<accession>A0ABQ9U1I6</accession>
<evidence type="ECO:0000256" key="1">
    <source>
        <dbReference type="SAM" id="MobiDB-lite"/>
    </source>
</evidence>